<name>A3P393_BURP0</name>
<organism evidence="2 3">
    <name type="scientific">Burkholderia pseudomallei (strain 1106a)</name>
    <dbReference type="NCBI Taxonomy" id="357348"/>
    <lineage>
        <taxon>Bacteria</taxon>
        <taxon>Pseudomonadati</taxon>
        <taxon>Pseudomonadota</taxon>
        <taxon>Betaproteobacteria</taxon>
        <taxon>Burkholderiales</taxon>
        <taxon>Burkholderiaceae</taxon>
        <taxon>Burkholderia</taxon>
        <taxon>pseudomallei group</taxon>
    </lineage>
</organism>
<reference evidence="3" key="1">
    <citation type="submission" date="2007-02" db="EMBL/GenBank/DDBJ databases">
        <authorList>
            <person name="DeShazer D."/>
            <person name="Woods D.E."/>
            <person name="Nierman W.C."/>
        </authorList>
    </citation>
    <scope>NUCLEOTIDE SEQUENCE [LARGE SCALE GENOMIC DNA]</scope>
    <source>
        <strain evidence="3">1106a</strain>
    </source>
</reference>
<sequence length="62" mass="6605">MHASSSPSMARRRAALANPSQARTGSGAVRWSVGDSSRSRPANRYSDQCNGSDAARRRQEAG</sequence>
<dbReference type="Proteomes" id="UP000006738">
    <property type="component" value="Chromosome II"/>
</dbReference>
<protein>
    <submittedName>
        <fullName evidence="2">Uncharacterized protein</fullName>
    </submittedName>
</protein>
<proteinExistence type="predicted"/>
<gene>
    <name evidence="2" type="ordered locus">BURPS1106A_A0767</name>
</gene>
<dbReference type="KEGG" id="bpl:BURPS1106A_A0767"/>
<dbReference type="HOGENOM" id="CLU_3041238_0_0_4"/>
<accession>A3P393</accession>
<feature type="region of interest" description="Disordered" evidence="1">
    <location>
        <begin position="1"/>
        <end position="62"/>
    </location>
</feature>
<evidence type="ECO:0000256" key="1">
    <source>
        <dbReference type="SAM" id="MobiDB-lite"/>
    </source>
</evidence>
<evidence type="ECO:0000313" key="2">
    <source>
        <dbReference type="EMBL" id="ABN93681.1"/>
    </source>
</evidence>
<dbReference type="AlphaFoldDB" id="A3P393"/>
<feature type="compositionally biased region" description="Polar residues" evidence="1">
    <location>
        <begin position="34"/>
        <end position="51"/>
    </location>
</feature>
<evidence type="ECO:0000313" key="3">
    <source>
        <dbReference type="Proteomes" id="UP000006738"/>
    </source>
</evidence>
<dbReference type="EMBL" id="CP000573">
    <property type="protein sequence ID" value="ABN93681.1"/>
    <property type="molecule type" value="Genomic_DNA"/>
</dbReference>